<reference evidence="1" key="1">
    <citation type="journal article" date="2020" name="Nature">
        <title>Giant virus diversity and host interactions through global metagenomics.</title>
        <authorList>
            <person name="Schulz F."/>
            <person name="Roux S."/>
            <person name="Paez-Espino D."/>
            <person name="Jungbluth S."/>
            <person name="Walsh D.A."/>
            <person name="Denef V.J."/>
            <person name="McMahon K.D."/>
            <person name="Konstantinidis K.T."/>
            <person name="Eloe-Fadrosh E.A."/>
            <person name="Kyrpides N.C."/>
            <person name="Woyke T."/>
        </authorList>
    </citation>
    <scope>NUCLEOTIDE SEQUENCE</scope>
    <source>
        <strain evidence="1">GVMAG-M-3300009159-65</strain>
    </source>
</reference>
<name>A0A6C0ESD9_9ZZZZ</name>
<sequence>MANHNKILNEMFDAATIRCKIPNANNGRAYMGCVILDHNYCLLHVWL</sequence>
<accession>A0A6C0ESD9</accession>
<proteinExistence type="predicted"/>
<dbReference type="EMBL" id="MN738929">
    <property type="protein sequence ID" value="QHT31957.1"/>
    <property type="molecule type" value="Genomic_DNA"/>
</dbReference>
<dbReference type="AlphaFoldDB" id="A0A6C0ESD9"/>
<organism evidence="1">
    <name type="scientific">viral metagenome</name>
    <dbReference type="NCBI Taxonomy" id="1070528"/>
    <lineage>
        <taxon>unclassified sequences</taxon>
        <taxon>metagenomes</taxon>
        <taxon>organismal metagenomes</taxon>
    </lineage>
</organism>
<evidence type="ECO:0000313" key="1">
    <source>
        <dbReference type="EMBL" id="QHT31957.1"/>
    </source>
</evidence>
<protein>
    <submittedName>
        <fullName evidence="1">Uncharacterized protein</fullName>
    </submittedName>
</protein>